<evidence type="ECO:0000256" key="4">
    <source>
        <dbReference type="ARBA" id="ARBA00022547"/>
    </source>
</evidence>
<sequence length="155" mass="17578">MNVNAALFGECVVFLMFVAFVWRYLWPPVRNAIDERIKRIADGLAIAERSSTEGNAAQMRMRERLTALERDKERWMTEADARIARILEDGQRAAAEQTERILANARAEAGHEMARARDALRNELAAAAVRGAEEILKREMDAQTHAELVRRTGKD</sequence>
<gene>
    <name evidence="15" type="primary">atpF</name>
    <name evidence="17" type="ORF">JJB74_19280</name>
</gene>
<comment type="caution">
    <text evidence="17">The sequence shown here is derived from an EMBL/GenBank/DDBJ whole genome shotgun (WGS) entry which is preliminary data.</text>
</comment>
<keyword evidence="10 15" id="KW-0066">ATP synthesis</keyword>
<evidence type="ECO:0000313" key="17">
    <source>
        <dbReference type="EMBL" id="MBK4736775.1"/>
    </source>
</evidence>
<evidence type="ECO:0000256" key="1">
    <source>
        <dbReference type="ARBA" id="ARBA00005513"/>
    </source>
</evidence>
<dbReference type="Pfam" id="PF00430">
    <property type="entry name" value="ATP-synt_B"/>
    <property type="match status" value="1"/>
</dbReference>
<keyword evidence="9 15" id="KW-0472">Membrane</keyword>
<keyword evidence="5 15" id="KW-0812">Transmembrane</keyword>
<evidence type="ECO:0000256" key="8">
    <source>
        <dbReference type="ARBA" id="ARBA00023065"/>
    </source>
</evidence>
<keyword evidence="7 15" id="KW-1133">Transmembrane helix</keyword>
<evidence type="ECO:0000256" key="6">
    <source>
        <dbReference type="ARBA" id="ARBA00022781"/>
    </source>
</evidence>
<evidence type="ECO:0000256" key="5">
    <source>
        <dbReference type="ARBA" id="ARBA00022692"/>
    </source>
</evidence>
<dbReference type="NCBIfam" id="NF004411">
    <property type="entry name" value="PRK05759.1-2"/>
    <property type="match status" value="1"/>
</dbReference>
<evidence type="ECO:0000256" key="3">
    <source>
        <dbReference type="ARBA" id="ARBA00022475"/>
    </source>
</evidence>
<comment type="subcellular location">
    <subcellularLocation>
        <location evidence="15">Cell membrane</location>
        <topology evidence="15">Single-pass membrane protein</topology>
    </subcellularLocation>
    <subcellularLocation>
        <location evidence="14">Endomembrane system</location>
        <topology evidence="14">Single-pass membrane protein</topology>
    </subcellularLocation>
</comment>
<dbReference type="InterPro" id="IPR005864">
    <property type="entry name" value="ATP_synth_F0_bsu_bac"/>
</dbReference>
<evidence type="ECO:0000256" key="7">
    <source>
        <dbReference type="ARBA" id="ARBA00022989"/>
    </source>
</evidence>
<dbReference type="InterPro" id="IPR002146">
    <property type="entry name" value="ATP_synth_b/b'su_bac/chlpt"/>
</dbReference>
<dbReference type="AlphaFoldDB" id="A0A934SWR3"/>
<protein>
    <recommendedName>
        <fullName evidence="15">ATP synthase subunit b</fullName>
    </recommendedName>
    <alternativeName>
        <fullName evidence="15">ATP synthase F(0) sector subunit b</fullName>
    </alternativeName>
    <alternativeName>
        <fullName evidence="15">ATPase subunit I</fullName>
    </alternativeName>
    <alternativeName>
        <fullName evidence="15">F-type ATPase subunit b</fullName>
        <shortName evidence="15">F-ATPase subunit b</shortName>
    </alternativeName>
</protein>
<comment type="subunit">
    <text evidence="15">F-type ATPases have 2 components, F(1) - the catalytic core - and F(0) - the membrane proton channel. F(1) has five subunits: alpha(3), beta(3), gamma(1), delta(1), epsilon(1). F(0) has three main subunits: a(1), b(2) and c(10-14). The alpha and beta chains form an alternating ring which encloses part of the gamma chain. F(1) is attached to F(0) by a central stalk formed by the gamma and epsilon chains, while a peripheral stalk is formed by the delta and b chains.</text>
</comment>
<keyword evidence="18" id="KW-1185">Reference proteome</keyword>
<evidence type="ECO:0000256" key="9">
    <source>
        <dbReference type="ARBA" id="ARBA00023136"/>
    </source>
</evidence>
<dbReference type="GO" id="GO:0046933">
    <property type="term" value="F:proton-transporting ATP synthase activity, rotational mechanism"/>
    <property type="evidence" value="ECO:0007669"/>
    <property type="project" value="UniProtKB-UniRule"/>
</dbReference>
<keyword evidence="8 15" id="KW-0406">Ion transport</keyword>
<dbReference type="GO" id="GO:0005886">
    <property type="term" value="C:plasma membrane"/>
    <property type="evidence" value="ECO:0007669"/>
    <property type="project" value="UniProtKB-SubCell"/>
</dbReference>
<dbReference type="EMBL" id="JAEPBG010000008">
    <property type="protein sequence ID" value="MBK4736775.1"/>
    <property type="molecule type" value="Genomic_DNA"/>
</dbReference>
<reference evidence="17" key="1">
    <citation type="submission" date="2021-01" db="EMBL/GenBank/DDBJ databases">
        <title>Genome sequence of strain Noviherbaspirillum sp. DKR-6.</title>
        <authorList>
            <person name="Chaudhary D.K."/>
        </authorList>
    </citation>
    <scope>NUCLEOTIDE SEQUENCE</scope>
    <source>
        <strain evidence="17">DKR-6</strain>
    </source>
</reference>
<organism evidence="17 18">
    <name type="scientific">Noviherbaspirillum pedocola</name>
    <dbReference type="NCBI Taxonomy" id="2801341"/>
    <lineage>
        <taxon>Bacteria</taxon>
        <taxon>Pseudomonadati</taxon>
        <taxon>Pseudomonadota</taxon>
        <taxon>Betaproteobacteria</taxon>
        <taxon>Burkholderiales</taxon>
        <taxon>Oxalobacteraceae</taxon>
        <taxon>Noviherbaspirillum</taxon>
    </lineage>
</organism>
<dbReference type="HAMAP" id="MF_01398">
    <property type="entry name" value="ATP_synth_b_bprime"/>
    <property type="match status" value="1"/>
</dbReference>
<dbReference type="Proteomes" id="UP000622890">
    <property type="component" value="Unassembled WGS sequence"/>
</dbReference>
<proteinExistence type="inferred from homology"/>
<dbReference type="GO" id="GO:0012505">
    <property type="term" value="C:endomembrane system"/>
    <property type="evidence" value="ECO:0007669"/>
    <property type="project" value="UniProtKB-SubCell"/>
</dbReference>
<comment type="similarity">
    <text evidence="1 15 16">Belongs to the ATPase B chain family.</text>
</comment>
<dbReference type="InterPro" id="IPR050059">
    <property type="entry name" value="ATP_synthase_B_chain"/>
</dbReference>
<dbReference type="RefSeq" id="WP_200594510.1">
    <property type="nucleotide sequence ID" value="NZ_JAEPBG010000008.1"/>
</dbReference>
<evidence type="ECO:0000256" key="2">
    <source>
        <dbReference type="ARBA" id="ARBA00022448"/>
    </source>
</evidence>
<dbReference type="PANTHER" id="PTHR33445:SF1">
    <property type="entry name" value="ATP SYNTHASE SUBUNIT B"/>
    <property type="match status" value="1"/>
</dbReference>
<dbReference type="PANTHER" id="PTHR33445">
    <property type="entry name" value="ATP SYNTHASE SUBUNIT B', CHLOROPLASTIC"/>
    <property type="match status" value="1"/>
</dbReference>
<comment type="function">
    <text evidence="11 15">F(1)F(0) ATP synthase produces ATP from ADP in the presence of a proton or sodium gradient. F-type ATPases consist of two structural domains, F(1) containing the extramembraneous catalytic core and F(0) containing the membrane proton channel, linked together by a central stalk and a peripheral stalk. During catalysis, ATP synthesis in the catalytic domain of F(1) is coupled via a rotary mechanism of the central stalk subunits to proton translocation.</text>
</comment>
<evidence type="ECO:0000256" key="16">
    <source>
        <dbReference type="RuleBase" id="RU003848"/>
    </source>
</evidence>
<evidence type="ECO:0000256" key="15">
    <source>
        <dbReference type="HAMAP-Rule" id="MF_01398"/>
    </source>
</evidence>
<keyword evidence="6 15" id="KW-0375">Hydrogen ion transport</keyword>
<accession>A0A934SWR3</accession>
<keyword evidence="3 15" id="KW-1003">Cell membrane</keyword>
<dbReference type="GO" id="GO:0045259">
    <property type="term" value="C:proton-transporting ATP synthase complex"/>
    <property type="evidence" value="ECO:0007669"/>
    <property type="project" value="UniProtKB-KW"/>
</dbReference>
<evidence type="ECO:0000256" key="11">
    <source>
        <dbReference type="ARBA" id="ARBA00025198"/>
    </source>
</evidence>
<feature type="transmembrane region" description="Helical" evidence="15">
    <location>
        <begin position="6"/>
        <end position="26"/>
    </location>
</feature>
<comment type="subunit">
    <text evidence="13">F-type ATPases have 2 components, F(1) - the catalytic core - and F(0) - the membrane proton channel. F(1) has five subunits: alpha(3), beta(3), gamma(1), delta(1), epsilon(1). F(0) has four main subunits: a(1), b(2) and c(10-14). The alpha and beta chains form an alternating ring which encloses part of the gamma chain. F(1) is attached to F(0) by a central stalk formed by the gamma and epsilon chains, while a peripheral stalk is formed by the delta and b chains.</text>
</comment>
<comment type="function">
    <text evidence="12">Component of the F(0) channel, it forms part of the peripheral stalk, linking F(1) to F(0). The b'-subunit is a diverged and duplicated form of b found in plants and photosynthetic bacteria.</text>
</comment>
<keyword evidence="4 15" id="KW-0138">CF(0)</keyword>
<evidence type="ECO:0000256" key="12">
    <source>
        <dbReference type="ARBA" id="ARBA00025614"/>
    </source>
</evidence>
<evidence type="ECO:0000313" key="18">
    <source>
        <dbReference type="Proteomes" id="UP000622890"/>
    </source>
</evidence>
<keyword evidence="2 15" id="KW-0813">Transport</keyword>
<evidence type="ECO:0000256" key="14">
    <source>
        <dbReference type="ARBA" id="ARBA00037847"/>
    </source>
</evidence>
<evidence type="ECO:0000256" key="13">
    <source>
        <dbReference type="ARBA" id="ARBA00026054"/>
    </source>
</evidence>
<dbReference type="CDD" id="cd06503">
    <property type="entry name" value="ATP-synt_Fo_b"/>
    <property type="match status" value="1"/>
</dbReference>
<dbReference type="NCBIfam" id="TIGR01144">
    <property type="entry name" value="ATP_synt_b"/>
    <property type="match status" value="1"/>
</dbReference>
<name>A0A934SWR3_9BURK</name>
<evidence type="ECO:0000256" key="10">
    <source>
        <dbReference type="ARBA" id="ARBA00023310"/>
    </source>
</evidence>
<dbReference type="GO" id="GO:0046961">
    <property type="term" value="F:proton-transporting ATPase activity, rotational mechanism"/>
    <property type="evidence" value="ECO:0007669"/>
    <property type="project" value="TreeGrafter"/>
</dbReference>